<reference evidence="2" key="1">
    <citation type="journal article" date="2022" name="Int. J. Mol. Sci.">
        <title>Draft Genome of Tanacetum Coccineum: Genomic Comparison of Closely Related Tanacetum-Family Plants.</title>
        <authorList>
            <person name="Yamashiro T."/>
            <person name="Shiraishi A."/>
            <person name="Nakayama K."/>
            <person name="Satake H."/>
        </authorList>
    </citation>
    <scope>NUCLEOTIDE SEQUENCE</scope>
</reference>
<name>A0ABQ5DMX6_9ASTR</name>
<feature type="compositionally biased region" description="Low complexity" evidence="1">
    <location>
        <begin position="370"/>
        <end position="380"/>
    </location>
</feature>
<organism evidence="2 3">
    <name type="scientific">Tanacetum coccineum</name>
    <dbReference type="NCBI Taxonomy" id="301880"/>
    <lineage>
        <taxon>Eukaryota</taxon>
        <taxon>Viridiplantae</taxon>
        <taxon>Streptophyta</taxon>
        <taxon>Embryophyta</taxon>
        <taxon>Tracheophyta</taxon>
        <taxon>Spermatophyta</taxon>
        <taxon>Magnoliopsida</taxon>
        <taxon>eudicotyledons</taxon>
        <taxon>Gunneridae</taxon>
        <taxon>Pentapetalae</taxon>
        <taxon>asterids</taxon>
        <taxon>campanulids</taxon>
        <taxon>Asterales</taxon>
        <taxon>Asteraceae</taxon>
        <taxon>Asteroideae</taxon>
        <taxon>Anthemideae</taxon>
        <taxon>Anthemidinae</taxon>
        <taxon>Tanacetum</taxon>
    </lineage>
</organism>
<keyword evidence="3" id="KW-1185">Reference proteome</keyword>
<proteinExistence type="predicted"/>
<feature type="region of interest" description="Disordered" evidence="1">
    <location>
        <begin position="354"/>
        <end position="380"/>
    </location>
</feature>
<evidence type="ECO:0000313" key="2">
    <source>
        <dbReference type="EMBL" id="GJT40541.1"/>
    </source>
</evidence>
<dbReference type="Proteomes" id="UP001151760">
    <property type="component" value="Unassembled WGS sequence"/>
</dbReference>
<feature type="region of interest" description="Disordered" evidence="1">
    <location>
        <begin position="196"/>
        <end position="229"/>
    </location>
</feature>
<accession>A0ABQ5DMX6</accession>
<dbReference type="EMBL" id="BQNB010015483">
    <property type="protein sequence ID" value="GJT40541.1"/>
    <property type="molecule type" value="Genomic_DNA"/>
</dbReference>
<gene>
    <name evidence="2" type="ORF">Tco_0940406</name>
</gene>
<evidence type="ECO:0000256" key="1">
    <source>
        <dbReference type="SAM" id="MobiDB-lite"/>
    </source>
</evidence>
<sequence>MANILANEMIGLSFPPTMESKHDSRACIYGALVSVDINEIFSNNEFLILDVGRKIISKDNGEGGFNVSSFMNEAISKSFWHCLEWTSGDGFLIQPSQFSTFQLLEIERINKEERFKKKDMSIEEIMSKKRLIDDEINDITNDLSYKRFRGEKIDDEYERDREIKIKQLLQDYSGLDIEMRKKERVLMEEKYLAASQQLRSSDSPPLPENESFSLDHFDDPSLPRPPPEPPDVEICFNFEPDAGDFNNKVVGDISEHDVLMPNLLPTQPTLCLVFDILLPFSSENEDKLFKPGTRSADMSVRGGRRRQYECVSTRSSSSSNLIPPFYDHESVIRNRRRNLGDPSLLLDFEEINMNPNNVQGPPPAGPPPQNHNGPPGLNNHMPAPDLRTMEELCQPTMNGRDGPIAPVNIQATDFGLKNHMIQQVQNSCQFHGFPGDDANKHLDKNLIVT</sequence>
<protein>
    <submittedName>
        <fullName evidence="2">Uncharacterized protein</fullName>
    </submittedName>
</protein>
<evidence type="ECO:0000313" key="3">
    <source>
        <dbReference type="Proteomes" id="UP001151760"/>
    </source>
</evidence>
<feature type="compositionally biased region" description="Pro residues" evidence="1">
    <location>
        <begin position="360"/>
        <end position="369"/>
    </location>
</feature>
<comment type="caution">
    <text evidence="2">The sequence shown here is derived from an EMBL/GenBank/DDBJ whole genome shotgun (WGS) entry which is preliminary data.</text>
</comment>
<reference evidence="2" key="2">
    <citation type="submission" date="2022-01" db="EMBL/GenBank/DDBJ databases">
        <authorList>
            <person name="Yamashiro T."/>
            <person name="Shiraishi A."/>
            <person name="Satake H."/>
            <person name="Nakayama K."/>
        </authorList>
    </citation>
    <scope>NUCLEOTIDE SEQUENCE</scope>
</reference>